<proteinExistence type="predicted"/>
<reference evidence="2" key="1">
    <citation type="journal article" date="2022" name="Mol. Ecol. Resour.">
        <title>The genomes of chicory, endive, great burdock and yacon provide insights into Asteraceae palaeo-polyploidization history and plant inulin production.</title>
        <authorList>
            <person name="Fan W."/>
            <person name="Wang S."/>
            <person name="Wang H."/>
            <person name="Wang A."/>
            <person name="Jiang F."/>
            <person name="Liu H."/>
            <person name="Zhao H."/>
            <person name="Xu D."/>
            <person name="Zhang Y."/>
        </authorList>
    </citation>
    <scope>NUCLEOTIDE SEQUENCE [LARGE SCALE GENOMIC DNA]</scope>
    <source>
        <strain evidence="2">cv. Punajuju</strain>
    </source>
</reference>
<dbReference type="EMBL" id="CM042016">
    <property type="protein sequence ID" value="KAI3700149.1"/>
    <property type="molecule type" value="Genomic_DNA"/>
</dbReference>
<name>A0ACB8ZS51_CICIN</name>
<dbReference type="Proteomes" id="UP001055811">
    <property type="component" value="Linkage Group LG08"/>
</dbReference>
<accession>A0ACB8ZS51</accession>
<evidence type="ECO:0000313" key="2">
    <source>
        <dbReference type="Proteomes" id="UP001055811"/>
    </source>
</evidence>
<organism evidence="1 2">
    <name type="scientific">Cichorium intybus</name>
    <name type="common">Chicory</name>
    <dbReference type="NCBI Taxonomy" id="13427"/>
    <lineage>
        <taxon>Eukaryota</taxon>
        <taxon>Viridiplantae</taxon>
        <taxon>Streptophyta</taxon>
        <taxon>Embryophyta</taxon>
        <taxon>Tracheophyta</taxon>
        <taxon>Spermatophyta</taxon>
        <taxon>Magnoliopsida</taxon>
        <taxon>eudicotyledons</taxon>
        <taxon>Gunneridae</taxon>
        <taxon>Pentapetalae</taxon>
        <taxon>asterids</taxon>
        <taxon>campanulids</taxon>
        <taxon>Asterales</taxon>
        <taxon>Asteraceae</taxon>
        <taxon>Cichorioideae</taxon>
        <taxon>Cichorieae</taxon>
        <taxon>Cichoriinae</taxon>
        <taxon>Cichorium</taxon>
    </lineage>
</organism>
<keyword evidence="2" id="KW-1185">Reference proteome</keyword>
<reference evidence="1 2" key="2">
    <citation type="journal article" date="2022" name="Mol. Ecol. Resour.">
        <title>The genomes of chicory, endive, great burdock and yacon provide insights into Asteraceae paleo-polyploidization history and plant inulin production.</title>
        <authorList>
            <person name="Fan W."/>
            <person name="Wang S."/>
            <person name="Wang H."/>
            <person name="Wang A."/>
            <person name="Jiang F."/>
            <person name="Liu H."/>
            <person name="Zhao H."/>
            <person name="Xu D."/>
            <person name="Zhang Y."/>
        </authorList>
    </citation>
    <scope>NUCLEOTIDE SEQUENCE [LARGE SCALE GENOMIC DNA]</scope>
    <source>
        <strain evidence="2">cv. Punajuju</strain>
        <tissue evidence="1">Leaves</tissue>
    </source>
</reference>
<sequence length="197" mass="22317">MTNSTRCSVSTSLCSLLLMIQLLPLVPRPIVKSIKLSHRLFLALRSRKRGYVRFNRNLIPGQGPVVTKGSVDLILPLKSWNTSRFEQYTVTYVSIAQNLKIQSEYAPVRQHPASYRVRAYRANVRNTSCIKEMRISLKHRTIGPDGLDNILMHLNTGLNPEAAESRELCLSMNDSYRVDIECISTIVLSDYPFFSSG</sequence>
<evidence type="ECO:0000313" key="1">
    <source>
        <dbReference type="EMBL" id="KAI3700149.1"/>
    </source>
</evidence>
<comment type="caution">
    <text evidence="1">The sequence shown here is derived from an EMBL/GenBank/DDBJ whole genome shotgun (WGS) entry which is preliminary data.</text>
</comment>
<protein>
    <submittedName>
        <fullName evidence="1">Uncharacterized protein</fullName>
    </submittedName>
</protein>
<gene>
    <name evidence="1" type="ORF">L2E82_44767</name>
</gene>